<evidence type="ECO:0000313" key="3">
    <source>
        <dbReference type="Proteomes" id="UP000297299"/>
    </source>
</evidence>
<evidence type="ECO:0000313" key="2">
    <source>
        <dbReference type="EMBL" id="TEY24301.1"/>
    </source>
</evidence>
<dbReference type="Proteomes" id="UP000297299">
    <property type="component" value="Unassembled WGS sequence"/>
</dbReference>
<name>A0A4Y8CEP2_9HELO</name>
<dbReference type="EMBL" id="PHWZ01001399">
    <property type="protein sequence ID" value="TEY24301.1"/>
    <property type="molecule type" value="Genomic_DNA"/>
</dbReference>
<feature type="region of interest" description="Disordered" evidence="1">
    <location>
        <begin position="103"/>
        <end position="128"/>
    </location>
</feature>
<gene>
    <name evidence="2" type="ORF">BOTCAL_1403g00020</name>
</gene>
<feature type="region of interest" description="Disordered" evidence="1">
    <location>
        <begin position="54"/>
        <end position="75"/>
    </location>
</feature>
<evidence type="ECO:0000256" key="1">
    <source>
        <dbReference type="SAM" id="MobiDB-lite"/>
    </source>
</evidence>
<keyword evidence="3" id="KW-1185">Reference proteome</keyword>
<reference evidence="2 3" key="1">
    <citation type="submission" date="2017-11" db="EMBL/GenBank/DDBJ databases">
        <title>Comparative genomics of Botrytis spp.</title>
        <authorList>
            <person name="Valero-Jimenez C.A."/>
            <person name="Tapia P."/>
            <person name="Veloso J."/>
            <person name="Silva-Moreno E."/>
            <person name="Staats M."/>
            <person name="Valdes J.H."/>
            <person name="Van Kan J.A.L."/>
        </authorList>
    </citation>
    <scope>NUCLEOTIDE SEQUENCE [LARGE SCALE GENOMIC DNA]</scope>
    <source>
        <strain evidence="2 3">MUCL2830</strain>
    </source>
</reference>
<accession>A0A4Y8CEP2</accession>
<feature type="compositionally biased region" description="Polar residues" evidence="1">
    <location>
        <begin position="108"/>
        <end position="128"/>
    </location>
</feature>
<proteinExistence type="predicted"/>
<comment type="caution">
    <text evidence="2">The sequence shown here is derived from an EMBL/GenBank/DDBJ whole genome shotgun (WGS) entry which is preliminary data.</text>
</comment>
<organism evidence="2 3">
    <name type="scientific">Botryotinia calthae</name>
    <dbReference type="NCBI Taxonomy" id="38488"/>
    <lineage>
        <taxon>Eukaryota</taxon>
        <taxon>Fungi</taxon>
        <taxon>Dikarya</taxon>
        <taxon>Ascomycota</taxon>
        <taxon>Pezizomycotina</taxon>
        <taxon>Leotiomycetes</taxon>
        <taxon>Helotiales</taxon>
        <taxon>Sclerotiniaceae</taxon>
        <taxon>Botryotinia</taxon>
    </lineage>
</organism>
<dbReference type="AlphaFoldDB" id="A0A4Y8CEP2"/>
<sequence length="178" mass="20364">MEVFSVSRLLPLPTYWNSPLRLIDYDAVDSNLDFFGPEFAAMYLQLAVPRKDETTEAISHQPESPAGSMRSRKLQMPQDEYSDNLPKDSMVHGKLPIPLPSFGEESHINTPISNQEPHNNLPSDQSLPTSIDTLRRERCPSDDQNDKPLAYKLNEKSSLLTMFRCYRIQWPLACMPRV</sequence>
<protein>
    <submittedName>
        <fullName evidence="2">Uncharacterized protein</fullName>
    </submittedName>
</protein>